<name>A0ACA9KDZ9_9GLOM</name>
<protein>
    <submittedName>
        <fullName evidence="1">10130_t:CDS:1</fullName>
    </submittedName>
</protein>
<accession>A0ACA9KDZ9</accession>
<evidence type="ECO:0000313" key="1">
    <source>
        <dbReference type="EMBL" id="CAG8468283.1"/>
    </source>
</evidence>
<keyword evidence="2" id="KW-1185">Reference proteome</keyword>
<sequence length="108" mass="12590">MADTNHDDDFSDNRTMPPRHHEVDTEIYTWKENRKPDAALNQLERKQHSTKLLQSTTRKRTQSPRKKLGLDTEQQGKIPEIRSEIQAKSETKNPPIYNGDTAQNKHLN</sequence>
<comment type="caution">
    <text evidence="1">The sequence shown here is derived from an EMBL/GenBank/DDBJ whole genome shotgun (WGS) entry which is preliminary data.</text>
</comment>
<evidence type="ECO:0000313" key="2">
    <source>
        <dbReference type="Proteomes" id="UP000789860"/>
    </source>
</evidence>
<dbReference type="EMBL" id="CAJVPM010001511">
    <property type="protein sequence ID" value="CAG8468283.1"/>
    <property type="molecule type" value="Genomic_DNA"/>
</dbReference>
<proteinExistence type="predicted"/>
<dbReference type="Proteomes" id="UP000789860">
    <property type="component" value="Unassembled WGS sequence"/>
</dbReference>
<gene>
    <name evidence="1" type="ORF">SCALOS_LOCUS1916</name>
</gene>
<reference evidence="1" key="1">
    <citation type="submission" date="2021-06" db="EMBL/GenBank/DDBJ databases">
        <authorList>
            <person name="Kallberg Y."/>
            <person name="Tangrot J."/>
            <person name="Rosling A."/>
        </authorList>
    </citation>
    <scope>NUCLEOTIDE SEQUENCE</scope>
    <source>
        <strain evidence="1">AU212A</strain>
    </source>
</reference>
<organism evidence="1 2">
    <name type="scientific">Scutellospora calospora</name>
    <dbReference type="NCBI Taxonomy" id="85575"/>
    <lineage>
        <taxon>Eukaryota</taxon>
        <taxon>Fungi</taxon>
        <taxon>Fungi incertae sedis</taxon>
        <taxon>Mucoromycota</taxon>
        <taxon>Glomeromycotina</taxon>
        <taxon>Glomeromycetes</taxon>
        <taxon>Diversisporales</taxon>
        <taxon>Gigasporaceae</taxon>
        <taxon>Scutellospora</taxon>
    </lineage>
</organism>